<evidence type="ECO:0000313" key="4">
    <source>
        <dbReference type="EMBL" id="MDR8018676.1"/>
    </source>
</evidence>
<evidence type="ECO:0000256" key="1">
    <source>
        <dbReference type="ARBA" id="ARBA00004871"/>
    </source>
</evidence>
<feature type="domain" description="Shikimate dehydrogenase substrate binding N-terminal" evidence="3">
    <location>
        <begin position="10"/>
        <end position="94"/>
    </location>
</feature>
<dbReference type="NCBIfam" id="NF001311">
    <property type="entry name" value="PRK00258.1-3"/>
    <property type="match status" value="1"/>
</dbReference>
<evidence type="ECO:0000259" key="3">
    <source>
        <dbReference type="Pfam" id="PF08501"/>
    </source>
</evidence>
<dbReference type="Gene3D" id="3.40.50.720">
    <property type="entry name" value="NAD(P)-binding Rossmann-like Domain"/>
    <property type="match status" value="1"/>
</dbReference>
<dbReference type="InterPro" id="IPR046346">
    <property type="entry name" value="Aminoacid_DH-like_N_sf"/>
</dbReference>
<organism evidence="4 5">
    <name type="scientific">Nesterenkonia aerolata</name>
    <dbReference type="NCBI Taxonomy" id="3074079"/>
    <lineage>
        <taxon>Bacteria</taxon>
        <taxon>Bacillati</taxon>
        <taxon>Actinomycetota</taxon>
        <taxon>Actinomycetes</taxon>
        <taxon>Micrococcales</taxon>
        <taxon>Micrococcaceae</taxon>
        <taxon>Nesterenkonia</taxon>
    </lineage>
</organism>
<dbReference type="Pfam" id="PF08501">
    <property type="entry name" value="Shikimate_dh_N"/>
    <property type="match status" value="1"/>
</dbReference>
<dbReference type="RefSeq" id="WP_310547655.1">
    <property type="nucleotide sequence ID" value="NZ_JAVKGR010000002.1"/>
</dbReference>
<accession>A0ABU2DQA9</accession>
<name>A0ABU2DQA9_9MICC</name>
<keyword evidence="4" id="KW-0560">Oxidoreductase</keyword>
<comment type="pathway">
    <text evidence="1">Metabolic intermediate biosynthesis; chorismate biosynthesis; chorismate from D-erythrose 4-phosphate and phosphoenolpyruvate: step 4/7.</text>
</comment>
<sequence length="299" mass="31924">MSRPDLRAAVWGSPIGHSRSPQLHRAAYEFLGLEVDYRRYEAQPQDIDAVLSALDAEPGRWLGFSVTMPLKAEFARRVARPSDRVQRLGALNTVVFDAEGRPDPAAAAGENTDVEGIIRALREADDLSAPHRMGLIGAGATAAAGLEAARQMGCAAVTVYARTASRAAPLQDLARTSGIELEVRDLTEVTTDLGHHRLDAVVSTLPPGAADGVAAQIHELAAGLPLLDVAYDPWPSALALSWEEAGGQVVNGLTMLLHQAVEQVRLFTRSTERPAESLSEDEHTAMVDAMRAAIGLSRC</sequence>
<evidence type="ECO:0000256" key="2">
    <source>
        <dbReference type="ARBA" id="ARBA00023141"/>
    </source>
</evidence>
<evidence type="ECO:0000313" key="5">
    <source>
        <dbReference type="Proteomes" id="UP001251870"/>
    </source>
</evidence>
<reference evidence="4 5" key="1">
    <citation type="submission" date="2023-09" db="EMBL/GenBank/DDBJ databases">
        <title>Description of three actinobacteria isolated from air of manufacturing shop in a pharmaceutical factory.</title>
        <authorList>
            <person name="Zhang D.-F."/>
        </authorList>
    </citation>
    <scope>NUCLEOTIDE SEQUENCE [LARGE SCALE GENOMIC DNA]</scope>
    <source>
        <strain evidence="4 5">LY-0111</strain>
    </source>
</reference>
<proteinExistence type="predicted"/>
<gene>
    <name evidence="4" type="ORF">RIL96_03740</name>
</gene>
<dbReference type="Proteomes" id="UP001251870">
    <property type="component" value="Unassembled WGS sequence"/>
</dbReference>
<dbReference type="Gene3D" id="3.40.50.10860">
    <property type="entry name" value="Leucine Dehydrogenase, chain A, domain 1"/>
    <property type="match status" value="1"/>
</dbReference>
<dbReference type="EC" id="1.1.1.25" evidence="4"/>
<dbReference type="SUPFAM" id="SSF51735">
    <property type="entry name" value="NAD(P)-binding Rossmann-fold domains"/>
    <property type="match status" value="1"/>
</dbReference>
<dbReference type="InterPro" id="IPR036291">
    <property type="entry name" value="NAD(P)-bd_dom_sf"/>
</dbReference>
<comment type="caution">
    <text evidence="4">The sequence shown here is derived from an EMBL/GenBank/DDBJ whole genome shotgun (WGS) entry which is preliminary data.</text>
</comment>
<keyword evidence="2" id="KW-0028">Amino-acid biosynthesis</keyword>
<dbReference type="GO" id="GO:0004764">
    <property type="term" value="F:shikimate 3-dehydrogenase (NADP+) activity"/>
    <property type="evidence" value="ECO:0007669"/>
    <property type="project" value="UniProtKB-EC"/>
</dbReference>
<dbReference type="InterPro" id="IPR022893">
    <property type="entry name" value="Shikimate_DH_fam"/>
</dbReference>
<dbReference type="PANTHER" id="PTHR21089:SF1">
    <property type="entry name" value="BIFUNCTIONAL 3-DEHYDROQUINATE DEHYDRATASE_SHIKIMATE DEHYDROGENASE, CHLOROPLASTIC"/>
    <property type="match status" value="1"/>
</dbReference>
<keyword evidence="2" id="KW-0057">Aromatic amino acid biosynthesis</keyword>
<dbReference type="PANTHER" id="PTHR21089">
    <property type="entry name" value="SHIKIMATE DEHYDROGENASE"/>
    <property type="match status" value="1"/>
</dbReference>
<protein>
    <submittedName>
        <fullName evidence="4">Shikimate dehydrogenase</fullName>
        <ecNumber evidence="4">1.1.1.25</ecNumber>
    </submittedName>
</protein>
<keyword evidence="5" id="KW-1185">Reference proteome</keyword>
<dbReference type="InterPro" id="IPR013708">
    <property type="entry name" value="Shikimate_DH-bd_N"/>
</dbReference>
<dbReference type="SUPFAM" id="SSF53223">
    <property type="entry name" value="Aminoacid dehydrogenase-like, N-terminal domain"/>
    <property type="match status" value="1"/>
</dbReference>
<dbReference type="EMBL" id="JAVKGR010000002">
    <property type="protein sequence ID" value="MDR8018676.1"/>
    <property type="molecule type" value="Genomic_DNA"/>
</dbReference>